<feature type="compositionally biased region" description="Polar residues" evidence="1">
    <location>
        <begin position="1"/>
        <end position="12"/>
    </location>
</feature>
<dbReference type="EMBL" id="WPIN01000041">
    <property type="protein sequence ID" value="MVM36336.1"/>
    <property type="molecule type" value="Genomic_DNA"/>
</dbReference>
<dbReference type="Proteomes" id="UP000436006">
    <property type="component" value="Unassembled WGS sequence"/>
</dbReference>
<dbReference type="RefSeq" id="WP_157591130.1">
    <property type="nucleotide sequence ID" value="NZ_WPIN01000041.1"/>
</dbReference>
<evidence type="ECO:0000256" key="1">
    <source>
        <dbReference type="SAM" id="MobiDB-lite"/>
    </source>
</evidence>
<organism evidence="2 3">
    <name type="scientific">Spirosoma arboris</name>
    <dbReference type="NCBI Taxonomy" id="2682092"/>
    <lineage>
        <taxon>Bacteria</taxon>
        <taxon>Pseudomonadati</taxon>
        <taxon>Bacteroidota</taxon>
        <taxon>Cytophagia</taxon>
        <taxon>Cytophagales</taxon>
        <taxon>Cytophagaceae</taxon>
        <taxon>Spirosoma</taxon>
    </lineage>
</organism>
<keyword evidence="3" id="KW-1185">Reference proteome</keyword>
<evidence type="ECO:0000313" key="2">
    <source>
        <dbReference type="EMBL" id="MVM36336.1"/>
    </source>
</evidence>
<evidence type="ECO:0000313" key="3">
    <source>
        <dbReference type="Proteomes" id="UP000436006"/>
    </source>
</evidence>
<name>A0A7K1SRY6_9BACT</name>
<accession>A0A7K1SRY6</accession>
<gene>
    <name evidence="2" type="ORF">GO755_40410</name>
</gene>
<dbReference type="AlphaFoldDB" id="A0A7K1SRY6"/>
<sequence>MTARQNSRITDTFSEDDDDLPFGPSPGSNKTLLSFEVAKEVRAAGFSIWLIQKFDYGLLFRCSAHGRQIRVILPTMTQTIGDPVYESNSRLHIATSIAGLRSFLTMQS</sequence>
<proteinExistence type="predicted"/>
<protein>
    <submittedName>
        <fullName evidence="2">Uncharacterized protein</fullName>
    </submittedName>
</protein>
<comment type="caution">
    <text evidence="2">The sequence shown here is derived from an EMBL/GenBank/DDBJ whole genome shotgun (WGS) entry which is preliminary data.</text>
</comment>
<feature type="region of interest" description="Disordered" evidence="1">
    <location>
        <begin position="1"/>
        <end position="25"/>
    </location>
</feature>
<reference evidence="2 3" key="1">
    <citation type="submission" date="2019-12" db="EMBL/GenBank/DDBJ databases">
        <title>Spirosoma sp. HMF4905 genome sequencing and assembly.</title>
        <authorList>
            <person name="Kang H."/>
            <person name="Cha I."/>
            <person name="Kim H."/>
            <person name="Joh K."/>
        </authorList>
    </citation>
    <scope>NUCLEOTIDE SEQUENCE [LARGE SCALE GENOMIC DNA]</scope>
    <source>
        <strain evidence="2 3">HMF4905</strain>
    </source>
</reference>